<protein>
    <submittedName>
        <fullName evidence="2">Uncharacterized protein</fullName>
    </submittedName>
</protein>
<dbReference type="EMBL" id="JAUESC010000004">
    <property type="protein sequence ID" value="KAK0598730.1"/>
    <property type="molecule type" value="Genomic_DNA"/>
</dbReference>
<sequence length="238" mass="26253">MPADPPKKPLQNIKKNCRFSRGPNREVSMSNMDDHNNNNNNNDDDGGISSVSVPFRWESEPGTPKVRSRENPLPPLTPPPSYFYSPKTLTTSSKHYSKSHFLDTIFPRRATNKKTASSKSSQHLPSSPVFSSSSSSGSSSGSSSPWPVSSSSSSYSVPSSPARPSDFRRRCRNVSSPRPTLVSRAAVEGKDDFSSLCFGRGGTNPRFRGCYASMIKEQWTSMSSMLMMWKVKQFIGLI</sequence>
<feature type="compositionally biased region" description="Low complexity" evidence="1">
    <location>
        <begin position="113"/>
        <end position="164"/>
    </location>
</feature>
<accession>A0AA39SYA7</accession>
<comment type="caution">
    <text evidence="2">The sequence shown here is derived from an EMBL/GenBank/DDBJ whole genome shotgun (WGS) entry which is preliminary data.</text>
</comment>
<organism evidence="2 3">
    <name type="scientific">Acer saccharum</name>
    <name type="common">Sugar maple</name>
    <dbReference type="NCBI Taxonomy" id="4024"/>
    <lineage>
        <taxon>Eukaryota</taxon>
        <taxon>Viridiplantae</taxon>
        <taxon>Streptophyta</taxon>
        <taxon>Embryophyta</taxon>
        <taxon>Tracheophyta</taxon>
        <taxon>Spermatophyta</taxon>
        <taxon>Magnoliopsida</taxon>
        <taxon>eudicotyledons</taxon>
        <taxon>Gunneridae</taxon>
        <taxon>Pentapetalae</taxon>
        <taxon>rosids</taxon>
        <taxon>malvids</taxon>
        <taxon>Sapindales</taxon>
        <taxon>Sapindaceae</taxon>
        <taxon>Hippocastanoideae</taxon>
        <taxon>Acereae</taxon>
        <taxon>Acer</taxon>
    </lineage>
</organism>
<dbReference type="Proteomes" id="UP001168877">
    <property type="component" value="Unassembled WGS sequence"/>
</dbReference>
<gene>
    <name evidence="2" type="ORF">LWI29_037386</name>
</gene>
<name>A0AA39SYA7_ACESA</name>
<reference evidence="2" key="2">
    <citation type="submission" date="2023-06" db="EMBL/GenBank/DDBJ databases">
        <authorList>
            <person name="Swenson N.G."/>
            <person name="Wegrzyn J.L."/>
            <person name="Mcevoy S.L."/>
        </authorList>
    </citation>
    <scope>NUCLEOTIDE SEQUENCE</scope>
    <source>
        <strain evidence="2">NS2018</strain>
        <tissue evidence="2">Leaf</tissue>
    </source>
</reference>
<dbReference type="PANTHER" id="PTHR33257:SF46">
    <property type="entry name" value="OVATE FAMILY PROTEIN"/>
    <property type="match status" value="1"/>
</dbReference>
<feature type="region of interest" description="Disordered" evidence="1">
    <location>
        <begin position="1"/>
        <end position="97"/>
    </location>
</feature>
<proteinExistence type="predicted"/>
<evidence type="ECO:0000313" key="3">
    <source>
        <dbReference type="Proteomes" id="UP001168877"/>
    </source>
</evidence>
<feature type="region of interest" description="Disordered" evidence="1">
    <location>
        <begin position="112"/>
        <end position="176"/>
    </location>
</feature>
<reference evidence="2" key="1">
    <citation type="journal article" date="2022" name="Plant J.">
        <title>Strategies of tolerance reflected in two North American maple genomes.</title>
        <authorList>
            <person name="McEvoy S.L."/>
            <person name="Sezen U.U."/>
            <person name="Trouern-Trend A."/>
            <person name="McMahon S.M."/>
            <person name="Schaberg P.G."/>
            <person name="Yang J."/>
            <person name="Wegrzyn J.L."/>
            <person name="Swenson N.G."/>
        </authorList>
    </citation>
    <scope>NUCLEOTIDE SEQUENCE</scope>
    <source>
        <strain evidence="2">NS2018</strain>
    </source>
</reference>
<evidence type="ECO:0000313" key="2">
    <source>
        <dbReference type="EMBL" id="KAK0598730.1"/>
    </source>
</evidence>
<dbReference type="AlphaFoldDB" id="A0AA39SYA7"/>
<feature type="compositionally biased region" description="Pro residues" evidence="1">
    <location>
        <begin position="72"/>
        <end position="81"/>
    </location>
</feature>
<dbReference type="PANTHER" id="PTHR33257">
    <property type="entry name" value="OS05G0165500 PROTEIN"/>
    <property type="match status" value="1"/>
</dbReference>
<keyword evidence="3" id="KW-1185">Reference proteome</keyword>
<evidence type="ECO:0000256" key="1">
    <source>
        <dbReference type="SAM" id="MobiDB-lite"/>
    </source>
</evidence>